<reference evidence="2" key="1">
    <citation type="submission" date="2020-09" db="EMBL/GenBank/DDBJ databases">
        <title>A novel bacterium of genus Paenibacillus, isolated from South China Sea.</title>
        <authorList>
            <person name="Huang H."/>
            <person name="Mo K."/>
            <person name="Hu Y."/>
        </authorList>
    </citation>
    <scope>NUCLEOTIDE SEQUENCE</scope>
    <source>
        <strain evidence="2">IB182363</strain>
    </source>
</reference>
<sequence>MKKLSVLIVSAAFMILTTGCGTFYKTIEKDTVMVKKINNEDKRSEVQHEGALSQDTAKTLSVKAVNKYFNENFTVDEFKFELMVVDQNKLKDTVENSVNSQQNQKDKEDFETELNKVPDGLFYLTLTDSSSRDGIYDVVLNARTGDVLKIFKYPNANGSKSIDGSESIDQIKKTANRFIQGEGSYAVSDLTMDLRTIRSYWAEVYYRSNYGKSLKYHVIVQLKDMQVLGFNKDLMAMLNYSTGITYYQYYRYYNY</sequence>
<evidence type="ECO:0008006" key="4">
    <source>
        <dbReference type="Google" id="ProtNLM"/>
    </source>
</evidence>
<organism evidence="2 3">
    <name type="scientific">Paenibacillus oceani</name>
    <dbReference type="NCBI Taxonomy" id="2772510"/>
    <lineage>
        <taxon>Bacteria</taxon>
        <taxon>Bacillati</taxon>
        <taxon>Bacillota</taxon>
        <taxon>Bacilli</taxon>
        <taxon>Bacillales</taxon>
        <taxon>Paenibacillaceae</taxon>
        <taxon>Paenibacillus</taxon>
    </lineage>
</organism>
<dbReference type="Proteomes" id="UP000639396">
    <property type="component" value="Unassembled WGS sequence"/>
</dbReference>
<dbReference type="AlphaFoldDB" id="A0A927CDD9"/>
<keyword evidence="3" id="KW-1185">Reference proteome</keyword>
<protein>
    <recommendedName>
        <fullName evidence="4">Lipoprotein</fullName>
    </recommendedName>
</protein>
<dbReference type="PROSITE" id="PS51257">
    <property type="entry name" value="PROKAR_LIPOPROTEIN"/>
    <property type="match status" value="1"/>
</dbReference>
<feature type="chain" id="PRO_5038733382" description="Lipoprotein" evidence="1">
    <location>
        <begin position="20"/>
        <end position="255"/>
    </location>
</feature>
<accession>A0A927CDD9</accession>
<evidence type="ECO:0000313" key="3">
    <source>
        <dbReference type="Proteomes" id="UP000639396"/>
    </source>
</evidence>
<gene>
    <name evidence="2" type="ORF">IDH45_25815</name>
</gene>
<feature type="signal peptide" evidence="1">
    <location>
        <begin position="1"/>
        <end position="19"/>
    </location>
</feature>
<proteinExistence type="predicted"/>
<dbReference type="RefSeq" id="WP_190931025.1">
    <property type="nucleotide sequence ID" value="NZ_JACXJA010000042.1"/>
</dbReference>
<evidence type="ECO:0000313" key="2">
    <source>
        <dbReference type="EMBL" id="MBD2865404.1"/>
    </source>
</evidence>
<keyword evidence="1" id="KW-0732">Signal</keyword>
<evidence type="ECO:0000256" key="1">
    <source>
        <dbReference type="SAM" id="SignalP"/>
    </source>
</evidence>
<comment type="caution">
    <text evidence="2">The sequence shown here is derived from an EMBL/GenBank/DDBJ whole genome shotgun (WGS) entry which is preliminary data.</text>
</comment>
<name>A0A927CDD9_9BACL</name>
<dbReference type="EMBL" id="JACXJA010000042">
    <property type="protein sequence ID" value="MBD2865404.1"/>
    <property type="molecule type" value="Genomic_DNA"/>
</dbReference>